<feature type="region of interest" description="Disordered" evidence="1">
    <location>
        <begin position="175"/>
        <end position="196"/>
    </location>
</feature>
<reference evidence="2 3" key="1">
    <citation type="journal article" date="2024" name="Microbiol. Resour. Announc.">
        <title>Genome annotations for the ascomycete fungi Trichoderma harzianum, Trichoderma aggressivum, and Purpureocillium lilacinum.</title>
        <authorList>
            <person name="Beijen E.P.W."/>
            <person name="Ohm R.A."/>
        </authorList>
    </citation>
    <scope>NUCLEOTIDE SEQUENCE [LARGE SCALE GENOMIC DNA]</scope>
    <source>
        <strain evidence="2 3">CBS 150709</strain>
    </source>
</reference>
<evidence type="ECO:0000313" key="3">
    <source>
        <dbReference type="Proteomes" id="UP001287286"/>
    </source>
</evidence>
<evidence type="ECO:0000256" key="1">
    <source>
        <dbReference type="SAM" id="MobiDB-lite"/>
    </source>
</evidence>
<dbReference type="EMBL" id="JAWRVI010000004">
    <property type="protein sequence ID" value="KAK4094156.1"/>
    <property type="molecule type" value="Genomic_DNA"/>
</dbReference>
<sequence>MDAIVFQSLSGQPIVIPSQRSPTTTHNLPRSVAGMVPILTTYEHPYVSRCNATARALILTPLATPTFVATCSLRRGRTSLTHACIWPDLPTYTLPDLPATLLAVHTATPSFISQGRERDPPDTAAHGRPPRRHCCLAGLIVTFPPYHPLSMQTTVLELRDKLTAAPSRAVSSVSRAVVASQSPCPQHRPGPSRSRRALATYYLPGSHSRTGGRA</sequence>
<evidence type="ECO:0000313" key="2">
    <source>
        <dbReference type="EMBL" id="KAK4094156.1"/>
    </source>
</evidence>
<dbReference type="Proteomes" id="UP001287286">
    <property type="component" value="Unassembled WGS sequence"/>
</dbReference>
<name>A0ABR0CE23_PURLI</name>
<proteinExistence type="predicted"/>
<accession>A0ABR0CE23</accession>
<comment type="caution">
    <text evidence="2">The sequence shown here is derived from an EMBL/GenBank/DDBJ whole genome shotgun (WGS) entry which is preliminary data.</text>
</comment>
<organism evidence="2 3">
    <name type="scientific">Purpureocillium lilacinum</name>
    <name type="common">Paecilomyces lilacinus</name>
    <dbReference type="NCBI Taxonomy" id="33203"/>
    <lineage>
        <taxon>Eukaryota</taxon>
        <taxon>Fungi</taxon>
        <taxon>Dikarya</taxon>
        <taxon>Ascomycota</taxon>
        <taxon>Pezizomycotina</taxon>
        <taxon>Sordariomycetes</taxon>
        <taxon>Hypocreomycetidae</taxon>
        <taxon>Hypocreales</taxon>
        <taxon>Ophiocordycipitaceae</taxon>
        <taxon>Purpureocillium</taxon>
    </lineage>
</organism>
<protein>
    <submittedName>
        <fullName evidence="2">Uncharacterized protein</fullName>
    </submittedName>
</protein>
<keyword evidence="3" id="KW-1185">Reference proteome</keyword>
<gene>
    <name evidence="2" type="ORF">Purlil1_1647</name>
</gene>